<dbReference type="Proteomes" id="UP001642501">
    <property type="component" value="Unassembled WGS sequence"/>
</dbReference>
<feature type="compositionally biased region" description="Polar residues" evidence="1">
    <location>
        <begin position="233"/>
        <end position="251"/>
    </location>
</feature>
<name>A0ABP0DUR3_9PEZI</name>
<feature type="compositionally biased region" description="Low complexity" evidence="1">
    <location>
        <begin position="183"/>
        <end position="213"/>
    </location>
</feature>
<proteinExistence type="predicted"/>
<comment type="caution">
    <text evidence="2">The sequence shown here is derived from an EMBL/GenBank/DDBJ whole genome shotgun (WGS) entry which is preliminary data.</text>
</comment>
<evidence type="ECO:0000313" key="3">
    <source>
        <dbReference type="Proteomes" id="UP001642501"/>
    </source>
</evidence>
<reference evidence="2 3" key="1">
    <citation type="submission" date="2024-01" db="EMBL/GenBank/DDBJ databases">
        <authorList>
            <person name="Allen C."/>
            <person name="Tagirdzhanova G."/>
        </authorList>
    </citation>
    <scope>NUCLEOTIDE SEQUENCE [LARGE SCALE GENOMIC DNA]</scope>
    <source>
        <strain evidence="2 3">CBS 573.63</strain>
    </source>
</reference>
<feature type="region of interest" description="Disordered" evidence="1">
    <location>
        <begin position="158"/>
        <end position="267"/>
    </location>
</feature>
<evidence type="ECO:0000256" key="1">
    <source>
        <dbReference type="SAM" id="MobiDB-lite"/>
    </source>
</evidence>
<feature type="compositionally biased region" description="Low complexity" evidence="1">
    <location>
        <begin position="164"/>
        <end position="173"/>
    </location>
</feature>
<gene>
    <name evidence="2" type="ORF">SEPCBS57363_004936</name>
</gene>
<dbReference type="EMBL" id="CAWUOM010000099">
    <property type="protein sequence ID" value="CAK7272048.1"/>
    <property type="molecule type" value="Genomic_DNA"/>
</dbReference>
<feature type="non-terminal residue" evidence="2">
    <location>
        <position position="1"/>
    </location>
</feature>
<protein>
    <submittedName>
        <fullName evidence="2">Uncharacterized protein</fullName>
    </submittedName>
</protein>
<accession>A0ABP0DUR3</accession>
<keyword evidence="3" id="KW-1185">Reference proteome</keyword>
<sequence length="330" mass="33234">EQKDLQPAGATIQTALLVTLTGKLLAYESPLPVRTLRTHCSVAASLWTIHASSSPSVAVALNQKAPTNTAPPASQASPPIAPAPYGGYFSGPVNEAQEEEPYHDGSAPVSIAASFAGGAVFVVRRLRCGLLFACSTPSPNSATTRSATATGTASFLPVDDATVASPPSASPQSSPTPHPTLPPQSTVASSHSAAAQQSLQRSSSALTSTSSLSITPPLKHTTGSVAPGDSDHNIATSKSPGAAVLSTSQQAGGDAESEAGAYSGRKSNADAISTSTAEMTTTIGAGDKSSPFAAAMAIARRQVDEVALLLDEKLGALSVPEENIGMNGFC</sequence>
<evidence type="ECO:0000313" key="2">
    <source>
        <dbReference type="EMBL" id="CAK7272048.1"/>
    </source>
</evidence>
<organism evidence="2 3">
    <name type="scientific">Sporothrix epigloea</name>
    <dbReference type="NCBI Taxonomy" id="1892477"/>
    <lineage>
        <taxon>Eukaryota</taxon>
        <taxon>Fungi</taxon>
        <taxon>Dikarya</taxon>
        <taxon>Ascomycota</taxon>
        <taxon>Pezizomycotina</taxon>
        <taxon>Sordariomycetes</taxon>
        <taxon>Sordariomycetidae</taxon>
        <taxon>Ophiostomatales</taxon>
        <taxon>Ophiostomataceae</taxon>
        <taxon>Sporothrix</taxon>
    </lineage>
</organism>